<dbReference type="InterPro" id="IPR028087">
    <property type="entry name" value="Tad_N"/>
</dbReference>
<gene>
    <name evidence="3" type="ORF">GCM10007877_00850</name>
</gene>
<feature type="domain" description="Putative Flp pilus-assembly TadG-like N-terminal" evidence="2">
    <location>
        <begin position="11"/>
        <end position="56"/>
    </location>
</feature>
<reference evidence="3 4" key="1">
    <citation type="journal article" date="2014" name="Int. J. Syst. Evol. Microbiol.">
        <title>Complete genome sequence of Corynebacterium casei LMG S-19264T (=DSM 44701T), isolated from a smear-ripened cheese.</title>
        <authorList>
            <consortium name="US DOE Joint Genome Institute (JGI-PGF)"/>
            <person name="Walter F."/>
            <person name="Albersmeier A."/>
            <person name="Kalinowski J."/>
            <person name="Ruckert C."/>
        </authorList>
    </citation>
    <scope>NUCLEOTIDE SEQUENCE [LARGE SCALE GENOMIC DNA]</scope>
    <source>
        <strain evidence="3 4">NBRC 110095</strain>
    </source>
</reference>
<keyword evidence="1" id="KW-1133">Transmembrane helix</keyword>
<organism evidence="3 4">
    <name type="scientific">Marinibactrum halimedae</name>
    <dbReference type="NCBI Taxonomy" id="1444977"/>
    <lineage>
        <taxon>Bacteria</taxon>
        <taxon>Pseudomonadati</taxon>
        <taxon>Pseudomonadota</taxon>
        <taxon>Gammaproteobacteria</taxon>
        <taxon>Cellvibrionales</taxon>
        <taxon>Cellvibrionaceae</taxon>
        <taxon>Marinibactrum</taxon>
    </lineage>
</organism>
<evidence type="ECO:0000313" key="4">
    <source>
        <dbReference type="Proteomes" id="UP001156870"/>
    </source>
</evidence>
<dbReference type="EMBL" id="BSPD01000002">
    <property type="protein sequence ID" value="GLS24374.1"/>
    <property type="molecule type" value="Genomic_DNA"/>
</dbReference>
<comment type="caution">
    <text evidence="3">The sequence shown here is derived from an EMBL/GenBank/DDBJ whole genome shotgun (WGS) entry which is preliminary data.</text>
</comment>
<keyword evidence="1" id="KW-0472">Membrane</keyword>
<name>A0AA37T021_9GAMM</name>
<protein>
    <recommendedName>
        <fullName evidence="2">Putative Flp pilus-assembly TadG-like N-terminal domain-containing protein</fullName>
    </recommendedName>
</protein>
<keyword evidence="4" id="KW-1185">Reference proteome</keyword>
<evidence type="ECO:0000256" key="1">
    <source>
        <dbReference type="SAM" id="Phobius"/>
    </source>
</evidence>
<accession>A0AA37T021</accession>
<dbReference type="AlphaFoldDB" id="A0AA37T021"/>
<sequence>MNKSFKLKQDGQALVYIIALLIPIALGGAIVFNSFSLSNEKTRLQNAADAVAYSVATIEARDLNFKAYTNRAMVANQVAVAQVVGFVSWVRWMQNVSRNLSLVTSWIPYVNAVTRAINQVMTQVRNGVERAAPAIASGLDLQNTLLTNAQNIMHVGTVAVAGETAREVARANDRSIDTGLSFSNAALFSDYARNHARFSRRFSPNTVRNSRRYTSTYRQHFERVEELREITMESRDPFSRSRNYVWFSLRLWPVQFEMRRAGGTDLTGQDRRHRYGGWVAMDTMSWHTRRWRCSFRGCGWRGWGERIPIGWGAAKTSTNNENVSLWHRHNRENNSMGRTWRTNRRASNLASTEYNGAREVKQGARGYGGLRPFYDLALNGLIQKAPGIKIILSKPQGSVRTARGTGYNSGAMNIEQNARFVQNRMSAMSEAVPYFARANDLNGYRRLDNRREYGNLYNPYWQARLDTISDNERRTMQVIAGVL</sequence>
<dbReference type="Proteomes" id="UP001156870">
    <property type="component" value="Unassembled WGS sequence"/>
</dbReference>
<feature type="transmembrane region" description="Helical" evidence="1">
    <location>
        <begin position="12"/>
        <end position="35"/>
    </location>
</feature>
<evidence type="ECO:0000259" key="2">
    <source>
        <dbReference type="Pfam" id="PF13400"/>
    </source>
</evidence>
<dbReference type="RefSeq" id="WP_232594878.1">
    <property type="nucleotide sequence ID" value="NZ_BSPD01000002.1"/>
</dbReference>
<dbReference type="Pfam" id="PF13400">
    <property type="entry name" value="Tad"/>
    <property type="match status" value="1"/>
</dbReference>
<proteinExistence type="predicted"/>
<keyword evidence="1" id="KW-0812">Transmembrane</keyword>
<evidence type="ECO:0000313" key="3">
    <source>
        <dbReference type="EMBL" id="GLS24374.1"/>
    </source>
</evidence>